<feature type="domain" description="AAA" evidence="19">
    <location>
        <begin position="527"/>
        <end position="679"/>
    </location>
</feature>
<dbReference type="GO" id="GO:0042802">
    <property type="term" value="F:identical protein binding"/>
    <property type="evidence" value="ECO:0007669"/>
    <property type="project" value="UniProtKB-ARBA"/>
</dbReference>
<dbReference type="InterPro" id="IPR025669">
    <property type="entry name" value="AAA_dom"/>
</dbReference>
<dbReference type="GO" id="GO:0004715">
    <property type="term" value="F:non-membrane spanning protein tyrosine kinase activity"/>
    <property type="evidence" value="ECO:0007669"/>
    <property type="project" value="UniProtKB-EC"/>
</dbReference>
<comment type="similarity">
    <text evidence="2">Belongs to the CpsD/CapB family.</text>
</comment>
<dbReference type="AlphaFoldDB" id="A0A1Y1QQ83"/>
<keyword evidence="6" id="KW-0997">Cell inner membrane</keyword>
<comment type="subcellular location">
    <subcellularLocation>
        <location evidence="1">Cell inner membrane</location>
        <topology evidence="1">Multi-pass membrane protein</topology>
    </subcellularLocation>
</comment>
<evidence type="ECO:0000256" key="6">
    <source>
        <dbReference type="ARBA" id="ARBA00022519"/>
    </source>
</evidence>
<evidence type="ECO:0000256" key="12">
    <source>
        <dbReference type="ARBA" id="ARBA00022989"/>
    </source>
</evidence>
<dbReference type="SUPFAM" id="SSF52540">
    <property type="entry name" value="P-loop containing nucleoside triphosphate hydrolases"/>
    <property type="match status" value="1"/>
</dbReference>
<evidence type="ECO:0000256" key="8">
    <source>
        <dbReference type="ARBA" id="ARBA00022692"/>
    </source>
</evidence>
<evidence type="ECO:0000256" key="10">
    <source>
        <dbReference type="ARBA" id="ARBA00022777"/>
    </source>
</evidence>
<evidence type="ECO:0000256" key="4">
    <source>
        <dbReference type="ARBA" id="ARBA00011903"/>
    </source>
</evidence>
<protein>
    <recommendedName>
        <fullName evidence="4">non-specific protein-tyrosine kinase</fullName>
        <ecNumber evidence="4">2.7.10.2</ecNumber>
    </recommendedName>
</protein>
<name>A0A1Y1QQ83_9GAMM</name>
<dbReference type="EMBL" id="MTEJ01000091">
    <property type="protein sequence ID" value="OQX11285.1"/>
    <property type="molecule type" value="Genomic_DNA"/>
</dbReference>
<evidence type="ECO:0000256" key="9">
    <source>
        <dbReference type="ARBA" id="ARBA00022741"/>
    </source>
</evidence>
<evidence type="ECO:0000256" key="15">
    <source>
        <dbReference type="ARBA" id="ARBA00051245"/>
    </source>
</evidence>
<gene>
    <name evidence="21" type="ORF">BWK73_18045</name>
</gene>
<evidence type="ECO:0000256" key="7">
    <source>
        <dbReference type="ARBA" id="ARBA00022679"/>
    </source>
</evidence>
<evidence type="ECO:0000313" key="22">
    <source>
        <dbReference type="Proteomes" id="UP000192491"/>
    </source>
</evidence>
<evidence type="ECO:0000256" key="2">
    <source>
        <dbReference type="ARBA" id="ARBA00007316"/>
    </source>
</evidence>
<dbReference type="Pfam" id="PF13614">
    <property type="entry name" value="AAA_31"/>
    <property type="match status" value="1"/>
</dbReference>
<evidence type="ECO:0000256" key="17">
    <source>
        <dbReference type="SAM" id="Phobius"/>
    </source>
</evidence>
<evidence type="ECO:0000313" key="21">
    <source>
        <dbReference type="EMBL" id="OQX11285.1"/>
    </source>
</evidence>
<dbReference type="Pfam" id="PF02706">
    <property type="entry name" value="Wzz"/>
    <property type="match status" value="1"/>
</dbReference>
<feature type="domain" description="Polysaccharide chain length determinant N-terminal" evidence="18">
    <location>
        <begin position="25"/>
        <end position="119"/>
    </location>
</feature>
<feature type="region of interest" description="Disordered" evidence="16">
    <location>
        <begin position="1"/>
        <end position="21"/>
    </location>
</feature>
<dbReference type="InterPro" id="IPR005702">
    <property type="entry name" value="Wzc-like_C"/>
</dbReference>
<comment type="similarity">
    <text evidence="3">Belongs to the etk/wzc family.</text>
</comment>
<accession>A0A1Y1QQ83</accession>
<dbReference type="PANTHER" id="PTHR32309:SF13">
    <property type="entry name" value="FERRIC ENTEROBACTIN TRANSPORT PROTEIN FEPE"/>
    <property type="match status" value="1"/>
</dbReference>
<dbReference type="Gene3D" id="3.40.50.300">
    <property type="entry name" value="P-loop containing nucleotide triphosphate hydrolases"/>
    <property type="match status" value="1"/>
</dbReference>
<dbReference type="NCBIfam" id="TIGR01007">
    <property type="entry name" value="eps_fam"/>
    <property type="match status" value="1"/>
</dbReference>
<dbReference type="GO" id="GO:0005886">
    <property type="term" value="C:plasma membrane"/>
    <property type="evidence" value="ECO:0007669"/>
    <property type="project" value="UniProtKB-SubCell"/>
</dbReference>
<comment type="caution">
    <text evidence="21">The sequence shown here is derived from an EMBL/GenBank/DDBJ whole genome shotgun (WGS) entry which is preliminary data.</text>
</comment>
<dbReference type="InterPro" id="IPR003856">
    <property type="entry name" value="LPS_length_determ_N"/>
</dbReference>
<keyword evidence="10" id="KW-0418">Kinase</keyword>
<keyword evidence="12 17" id="KW-1133">Transmembrane helix</keyword>
<keyword evidence="5" id="KW-1003">Cell membrane</keyword>
<dbReference type="CDD" id="cd05387">
    <property type="entry name" value="BY-kinase"/>
    <property type="match status" value="1"/>
</dbReference>
<sequence length="732" mass="80481">MQQDKHNTSHNRGNHPQRLEAKPQDTLDLREFWKTLVRHKRMILVMSGATLALALLFTLGSKNVYRATATLQIERESTKVMNFDFLELSGDIRDTRDFYQTQFELIRSRALAAQVIKDLKLDDKLSSTSPLTSVKQWLGIASKPTEPSALENAFLENLSVEPVKTSRLVLVHYDSSNPEQAAQIANAVVATFQKMNTERRINTTDDAKTYLEASVKESKAKLDESVQRLNTYSKDNGIIISNGTIETTTSQTLNNLETQRLAVETQIAEKEHIYSTLSDKSKPMADRIGVLGSDAPFLQTSLKKLNGLEADNAKNTNAVLRKQIRQLLNEIGSAIDARKQSLPSEIEALKNKKMGIHDNVAKAKSDAIREQDRFIAYGTLRRQVEINQELYQDLFKRLNQVSIAGGIAANNIAIIDDAQVPLKKFKPNLLTNLSFGALLGMLLGISAAFLREFMDDTVKNANELERISQLAILGVVPEVLNNTPSQLAQLTIKEPKSSVAEAFRSLRTAMRFVLRNDNSVVFVTSACAGEGKSTTATNLACAYANAGSRVLLIDADLRNPSLHRTLDVHATTGLADYLQGNIDTSELVQATAFSNLSLIPAGKLPEDPSELLSSPSMKALLATARTEYDHILIDGPPVLGLADALVLASLADTTLIAVRAENTRMAAVTNALKRLRQANASLSGLLLNRVALHRGGSYGYDYSNYYYNDDKQTEAGAAKKGVVTTLRSLKLL</sequence>
<feature type="transmembrane region" description="Helical" evidence="17">
    <location>
        <begin position="42"/>
        <end position="60"/>
    </location>
</feature>
<evidence type="ECO:0000256" key="11">
    <source>
        <dbReference type="ARBA" id="ARBA00022840"/>
    </source>
</evidence>
<evidence type="ECO:0000259" key="20">
    <source>
        <dbReference type="Pfam" id="PF13807"/>
    </source>
</evidence>
<keyword evidence="7" id="KW-0808">Transferase</keyword>
<feature type="domain" description="Tyrosine-protein kinase G-rich" evidence="20">
    <location>
        <begin position="380"/>
        <end position="452"/>
    </location>
</feature>
<evidence type="ECO:0000259" key="19">
    <source>
        <dbReference type="Pfam" id="PF13614"/>
    </source>
</evidence>
<keyword evidence="11" id="KW-0067">ATP-binding</keyword>
<dbReference type="GO" id="GO:0005524">
    <property type="term" value="F:ATP binding"/>
    <property type="evidence" value="ECO:0007669"/>
    <property type="project" value="UniProtKB-KW"/>
</dbReference>
<keyword evidence="13 17" id="KW-0472">Membrane</keyword>
<dbReference type="InterPro" id="IPR027417">
    <property type="entry name" value="P-loop_NTPase"/>
</dbReference>
<evidence type="ECO:0000256" key="14">
    <source>
        <dbReference type="ARBA" id="ARBA00023137"/>
    </source>
</evidence>
<evidence type="ECO:0000256" key="13">
    <source>
        <dbReference type="ARBA" id="ARBA00023136"/>
    </source>
</evidence>
<reference evidence="21 22" key="1">
    <citation type="submission" date="2017-01" db="EMBL/GenBank/DDBJ databases">
        <title>Novel large sulfur bacteria in the metagenomes of groundwater-fed chemosynthetic microbial mats in the Lake Huron basin.</title>
        <authorList>
            <person name="Sharrar A.M."/>
            <person name="Flood B.E."/>
            <person name="Bailey J.V."/>
            <person name="Jones D.S."/>
            <person name="Biddanda B."/>
            <person name="Ruberg S.A."/>
            <person name="Marcus D.N."/>
            <person name="Dick G.J."/>
        </authorList>
    </citation>
    <scope>NUCLEOTIDE SEQUENCE [LARGE SCALE GENOMIC DNA]</scope>
    <source>
        <strain evidence="21">A8</strain>
    </source>
</reference>
<keyword evidence="14" id="KW-0829">Tyrosine-protein kinase</keyword>
<keyword evidence="9" id="KW-0547">Nucleotide-binding</keyword>
<evidence type="ECO:0000259" key="18">
    <source>
        <dbReference type="Pfam" id="PF02706"/>
    </source>
</evidence>
<evidence type="ECO:0000256" key="3">
    <source>
        <dbReference type="ARBA" id="ARBA00008883"/>
    </source>
</evidence>
<evidence type="ECO:0000256" key="16">
    <source>
        <dbReference type="SAM" id="MobiDB-lite"/>
    </source>
</evidence>
<dbReference type="FunFam" id="3.40.50.300:FF:000527">
    <property type="entry name" value="Tyrosine-protein kinase etk"/>
    <property type="match status" value="1"/>
</dbReference>
<dbReference type="Pfam" id="PF13807">
    <property type="entry name" value="GNVR"/>
    <property type="match status" value="1"/>
</dbReference>
<comment type="catalytic activity">
    <reaction evidence="15">
        <text>L-tyrosyl-[protein] + ATP = O-phospho-L-tyrosyl-[protein] + ADP + H(+)</text>
        <dbReference type="Rhea" id="RHEA:10596"/>
        <dbReference type="Rhea" id="RHEA-COMP:10136"/>
        <dbReference type="Rhea" id="RHEA-COMP:20101"/>
        <dbReference type="ChEBI" id="CHEBI:15378"/>
        <dbReference type="ChEBI" id="CHEBI:30616"/>
        <dbReference type="ChEBI" id="CHEBI:46858"/>
        <dbReference type="ChEBI" id="CHEBI:61978"/>
        <dbReference type="ChEBI" id="CHEBI:456216"/>
        <dbReference type="EC" id="2.7.10.2"/>
    </reaction>
</comment>
<dbReference type="InterPro" id="IPR050445">
    <property type="entry name" value="Bact_polysacc_biosynth/exp"/>
</dbReference>
<evidence type="ECO:0000256" key="5">
    <source>
        <dbReference type="ARBA" id="ARBA00022475"/>
    </source>
</evidence>
<dbReference type="InterPro" id="IPR032807">
    <property type="entry name" value="GNVR"/>
</dbReference>
<organism evidence="21 22">
    <name type="scientific">Thiothrix lacustris</name>
    <dbReference type="NCBI Taxonomy" id="525917"/>
    <lineage>
        <taxon>Bacteria</taxon>
        <taxon>Pseudomonadati</taxon>
        <taxon>Pseudomonadota</taxon>
        <taxon>Gammaproteobacteria</taxon>
        <taxon>Thiotrichales</taxon>
        <taxon>Thiotrichaceae</taxon>
        <taxon>Thiothrix</taxon>
    </lineage>
</organism>
<dbReference type="Proteomes" id="UP000192491">
    <property type="component" value="Unassembled WGS sequence"/>
</dbReference>
<keyword evidence="8 17" id="KW-0812">Transmembrane</keyword>
<proteinExistence type="inferred from homology"/>
<dbReference type="PANTHER" id="PTHR32309">
    <property type="entry name" value="TYROSINE-PROTEIN KINASE"/>
    <property type="match status" value="1"/>
</dbReference>
<dbReference type="EC" id="2.7.10.2" evidence="4"/>
<evidence type="ECO:0000256" key="1">
    <source>
        <dbReference type="ARBA" id="ARBA00004429"/>
    </source>
</evidence>